<feature type="non-terminal residue" evidence="1">
    <location>
        <position position="1"/>
    </location>
</feature>
<accession>X1IBP8</accession>
<gene>
    <name evidence="1" type="ORF">S03H2_30277</name>
</gene>
<name>X1IBP8_9ZZZZ</name>
<dbReference type="AlphaFoldDB" id="X1IBP8"/>
<protein>
    <submittedName>
        <fullName evidence="1">Uncharacterized protein</fullName>
    </submittedName>
</protein>
<proteinExistence type="predicted"/>
<sequence>KFEIRLDDRANINGTIILCPKVGLGKTVTSQIVVDEDSKVRGLIYSTTGVRLKGTVTGTVYTPTFIGEPVYPDTLNMNVLEGEIITIQEQEIILPLIFTGLPQKVFSWEKE</sequence>
<evidence type="ECO:0000313" key="1">
    <source>
        <dbReference type="EMBL" id="GAH54978.1"/>
    </source>
</evidence>
<dbReference type="EMBL" id="BARU01018310">
    <property type="protein sequence ID" value="GAH54978.1"/>
    <property type="molecule type" value="Genomic_DNA"/>
</dbReference>
<comment type="caution">
    <text evidence="1">The sequence shown here is derived from an EMBL/GenBank/DDBJ whole genome shotgun (WGS) entry which is preliminary data.</text>
</comment>
<organism evidence="1">
    <name type="scientific">marine sediment metagenome</name>
    <dbReference type="NCBI Taxonomy" id="412755"/>
    <lineage>
        <taxon>unclassified sequences</taxon>
        <taxon>metagenomes</taxon>
        <taxon>ecological metagenomes</taxon>
    </lineage>
</organism>
<reference evidence="1" key="1">
    <citation type="journal article" date="2014" name="Front. Microbiol.">
        <title>High frequency of phylogenetically diverse reductive dehalogenase-homologous genes in deep subseafloor sedimentary metagenomes.</title>
        <authorList>
            <person name="Kawai M."/>
            <person name="Futagami T."/>
            <person name="Toyoda A."/>
            <person name="Takaki Y."/>
            <person name="Nishi S."/>
            <person name="Hori S."/>
            <person name="Arai W."/>
            <person name="Tsubouchi T."/>
            <person name="Morono Y."/>
            <person name="Uchiyama I."/>
            <person name="Ito T."/>
            <person name="Fujiyama A."/>
            <person name="Inagaki F."/>
            <person name="Takami H."/>
        </authorList>
    </citation>
    <scope>NUCLEOTIDE SEQUENCE</scope>
    <source>
        <strain evidence="1">Expedition CK06-06</strain>
    </source>
</reference>